<feature type="region of interest" description="Disordered" evidence="1">
    <location>
        <begin position="1"/>
        <end position="47"/>
    </location>
</feature>
<protein>
    <recommendedName>
        <fullName evidence="4">Damage-regulated import facilitator 1</fullName>
    </recommendedName>
</protein>
<dbReference type="AlphaFoldDB" id="A0A316YX86"/>
<keyword evidence="3" id="KW-1185">Reference proteome</keyword>
<dbReference type="Proteomes" id="UP000245768">
    <property type="component" value="Unassembled WGS sequence"/>
</dbReference>
<sequence length="227" mass="25169">MQDIEPLPSKRPNLSPEPSSSTPGGTFARTTSSGSYREASAVSPELQSQLESIGMRTRFNVNRGYARPFFPLQQVEVQSQSQAQRFQTEREVFQGVLGTKEKWGRTKSAPMRNFASFPDSAGETIDGELDLKRAREDVFAEFMEEEEDDDQDMTESASSHGSKPIKSLPQRAPGSGTTFNTTMTLPASSDLASYLAHGQAQGRPEEATQDENWRSVDFSSFAKQHDF</sequence>
<gene>
    <name evidence="2" type="ORF">FA10DRAFT_298154</name>
</gene>
<dbReference type="OrthoDB" id="10322027at2759"/>
<reference evidence="2" key="1">
    <citation type="journal article" date="2018" name="Mol. Biol. Evol.">
        <title>Broad Genomic Sampling Reveals a Smut Pathogenic Ancestry of the Fungal Clade Ustilaginomycotina.</title>
        <authorList>
            <person name="Kijpornyongpan T."/>
            <person name="Mondo S.J."/>
            <person name="Barry K."/>
            <person name="Sandor L."/>
            <person name="Lee J."/>
            <person name="Lipzen A."/>
            <person name="Pangilinan J."/>
            <person name="LaButti K."/>
            <person name="Hainaut M."/>
            <person name="Henrissat B."/>
            <person name="Grigoriev I.V."/>
            <person name="Spatafora J.W."/>
            <person name="Aime M.C."/>
        </authorList>
    </citation>
    <scope>NUCLEOTIDE SEQUENCE [LARGE SCALE GENOMIC DNA]</scope>
    <source>
        <strain evidence="2">MCA 4198</strain>
    </source>
</reference>
<feature type="compositionally biased region" description="Low complexity" evidence="1">
    <location>
        <begin position="16"/>
        <end position="26"/>
    </location>
</feature>
<dbReference type="EMBL" id="KZ819634">
    <property type="protein sequence ID" value="PWN92683.1"/>
    <property type="molecule type" value="Genomic_DNA"/>
</dbReference>
<evidence type="ECO:0000256" key="1">
    <source>
        <dbReference type="SAM" id="MobiDB-lite"/>
    </source>
</evidence>
<feature type="compositionally biased region" description="Polar residues" evidence="1">
    <location>
        <begin position="217"/>
        <end position="227"/>
    </location>
</feature>
<feature type="compositionally biased region" description="Acidic residues" evidence="1">
    <location>
        <begin position="142"/>
        <end position="153"/>
    </location>
</feature>
<proteinExistence type="predicted"/>
<dbReference type="InParanoid" id="A0A316YX86"/>
<evidence type="ECO:0008006" key="4">
    <source>
        <dbReference type="Google" id="ProtNLM"/>
    </source>
</evidence>
<evidence type="ECO:0000313" key="2">
    <source>
        <dbReference type="EMBL" id="PWN92683.1"/>
    </source>
</evidence>
<dbReference type="RefSeq" id="XP_025379881.1">
    <property type="nucleotide sequence ID" value="XM_025524564.1"/>
</dbReference>
<feature type="compositionally biased region" description="Basic and acidic residues" evidence="1">
    <location>
        <begin position="203"/>
        <end position="214"/>
    </location>
</feature>
<feature type="region of interest" description="Disordered" evidence="1">
    <location>
        <begin position="141"/>
        <end position="227"/>
    </location>
</feature>
<feature type="compositionally biased region" description="Polar residues" evidence="1">
    <location>
        <begin position="175"/>
        <end position="191"/>
    </location>
</feature>
<organism evidence="2 3">
    <name type="scientific">Acaromyces ingoldii</name>
    <dbReference type="NCBI Taxonomy" id="215250"/>
    <lineage>
        <taxon>Eukaryota</taxon>
        <taxon>Fungi</taxon>
        <taxon>Dikarya</taxon>
        <taxon>Basidiomycota</taxon>
        <taxon>Ustilaginomycotina</taxon>
        <taxon>Exobasidiomycetes</taxon>
        <taxon>Exobasidiales</taxon>
        <taxon>Cryptobasidiaceae</taxon>
        <taxon>Acaromyces</taxon>
    </lineage>
</organism>
<evidence type="ECO:0000313" key="3">
    <source>
        <dbReference type="Proteomes" id="UP000245768"/>
    </source>
</evidence>
<accession>A0A316YX86</accession>
<name>A0A316YX86_9BASI</name>
<dbReference type="GeneID" id="37046480"/>